<evidence type="ECO:0000313" key="1">
    <source>
        <dbReference type="EMBL" id="SDA75865.1"/>
    </source>
</evidence>
<protein>
    <recommendedName>
        <fullName evidence="3">Lipoprotein</fullName>
    </recommendedName>
</protein>
<name>A0A1G5Y1V8_9BACT</name>
<gene>
    <name evidence="1" type="ORF">SAMN03080617_02116</name>
</gene>
<dbReference type="Proteomes" id="UP000198756">
    <property type="component" value="Unassembled WGS sequence"/>
</dbReference>
<proteinExistence type="predicted"/>
<organism evidence="1 2">
    <name type="scientific">Algoriphagus alkaliphilus</name>
    <dbReference type="NCBI Taxonomy" id="279824"/>
    <lineage>
        <taxon>Bacteria</taxon>
        <taxon>Pseudomonadati</taxon>
        <taxon>Bacteroidota</taxon>
        <taxon>Cytophagia</taxon>
        <taxon>Cytophagales</taxon>
        <taxon>Cyclobacteriaceae</taxon>
        <taxon>Algoriphagus</taxon>
    </lineage>
</organism>
<reference evidence="2" key="1">
    <citation type="submission" date="2016-10" db="EMBL/GenBank/DDBJ databases">
        <authorList>
            <person name="Varghese N."/>
            <person name="Submissions S."/>
        </authorList>
    </citation>
    <scope>NUCLEOTIDE SEQUENCE [LARGE SCALE GENOMIC DNA]</scope>
    <source>
        <strain evidence="2">DSM 22703</strain>
    </source>
</reference>
<accession>A0A1G5Y1V8</accession>
<evidence type="ECO:0008006" key="3">
    <source>
        <dbReference type="Google" id="ProtNLM"/>
    </source>
</evidence>
<dbReference type="EMBL" id="FMXE01000013">
    <property type="protein sequence ID" value="SDA75865.1"/>
    <property type="molecule type" value="Genomic_DNA"/>
</dbReference>
<evidence type="ECO:0000313" key="2">
    <source>
        <dbReference type="Proteomes" id="UP000198756"/>
    </source>
</evidence>
<dbReference type="AlphaFoldDB" id="A0A1G5Y1V8"/>
<dbReference type="PROSITE" id="PS51257">
    <property type="entry name" value="PROKAR_LIPOPROTEIN"/>
    <property type="match status" value="1"/>
</dbReference>
<keyword evidence="2" id="KW-1185">Reference proteome</keyword>
<sequence length="207" mass="23544">MKIGYLVLILVCIFLSCNQEDGEPDMRNFNGEMTVLFNGEEWNSPISFSLQKQITCSPNNSIIPLGFGFTAYDESGYFQRILDLGFILPTTEIQSAQELLKNTSQNDPNFANTVGQPARPGYITTIGYDAISTVYLLDSELRESYFQLTHYDSDKKEIHGVFELEFFLSSKSSSEPNAPDRIKFTQGKFVAKAPQEWFQWGRECDPR</sequence>